<evidence type="ECO:0000313" key="2">
    <source>
        <dbReference type="Proteomes" id="UP001501697"/>
    </source>
</evidence>
<protein>
    <recommendedName>
        <fullName evidence="3">4'-phosphopantetheinyl transferase</fullName>
    </recommendedName>
</protein>
<keyword evidence="2" id="KW-1185">Reference proteome</keyword>
<reference evidence="2" key="1">
    <citation type="journal article" date="2019" name="Int. J. Syst. Evol. Microbiol.">
        <title>The Global Catalogue of Microorganisms (GCM) 10K type strain sequencing project: providing services to taxonomists for standard genome sequencing and annotation.</title>
        <authorList>
            <consortium name="The Broad Institute Genomics Platform"/>
            <consortium name="The Broad Institute Genome Sequencing Center for Infectious Disease"/>
            <person name="Wu L."/>
            <person name="Ma J."/>
        </authorList>
    </citation>
    <scope>NUCLEOTIDE SEQUENCE [LARGE SCALE GENOMIC DNA]</scope>
    <source>
        <strain evidence="2">JCM 16544</strain>
    </source>
</reference>
<dbReference type="InterPro" id="IPR037143">
    <property type="entry name" value="4-PPantetheinyl_Trfase_dom_sf"/>
</dbReference>
<dbReference type="EMBL" id="BAAAYU010000005">
    <property type="protein sequence ID" value="GAA3634254.1"/>
    <property type="molecule type" value="Genomic_DNA"/>
</dbReference>
<evidence type="ECO:0008006" key="3">
    <source>
        <dbReference type="Google" id="ProtNLM"/>
    </source>
</evidence>
<proteinExistence type="predicted"/>
<dbReference type="Proteomes" id="UP001501697">
    <property type="component" value="Unassembled WGS sequence"/>
</dbReference>
<comment type="caution">
    <text evidence="1">The sequence shown here is derived from an EMBL/GenBank/DDBJ whole genome shotgun (WGS) entry which is preliminary data.</text>
</comment>
<name>A0ABP7AKB3_9MICO</name>
<dbReference type="Gene3D" id="3.90.470.20">
    <property type="entry name" value="4'-phosphopantetheinyl transferase domain"/>
    <property type="match status" value="1"/>
</dbReference>
<organism evidence="1 2">
    <name type="scientific">Microbacterium awajiense</name>
    <dbReference type="NCBI Taxonomy" id="415214"/>
    <lineage>
        <taxon>Bacteria</taxon>
        <taxon>Bacillati</taxon>
        <taxon>Actinomycetota</taxon>
        <taxon>Actinomycetes</taxon>
        <taxon>Micrococcales</taxon>
        <taxon>Microbacteriaceae</taxon>
        <taxon>Microbacterium</taxon>
    </lineage>
</organism>
<dbReference type="RefSeq" id="WP_344737551.1">
    <property type="nucleotide sequence ID" value="NZ_BAAAYU010000005.1"/>
</dbReference>
<accession>A0ABP7AKB3</accession>
<evidence type="ECO:0000313" key="1">
    <source>
        <dbReference type="EMBL" id="GAA3634254.1"/>
    </source>
</evidence>
<gene>
    <name evidence="1" type="ORF">GCM10022200_16830</name>
</gene>
<sequence length="213" mass="22440">MRDGVRWDDVTVRWMPSDATDADPFEVVEPFGRPQIDRLRALPPGRRAAFAVGRHLLGALAHDLGHDGILIESVCERCGGPHGAPRADGLALSVAYTDGLVVAAAAAIASAPAVGVDVERGHPATMLRDLAPLFAGRRAPDLAGWTRIEAALKADGRGLRVPPDRVHEHPGPDPGEFLATIPGRRHPVRTTTLDGPDGFVVSVARVPPAAAGR</sequence>
<dbReference type="SUPFAM" id="SSF56214">
    <property type="entry name" value="4'-phosphopantetheinyl transferase"/>
    <property type="match status" value="1"/>
</dbReference>